<feature type="compositionally biased region" description="Pro residues" evidence="1">
    <location>
        <begin position="98"/>
        <end position="111"/>
    </location>
</feature>
<evidence type="ECO:0000256" key="1">
    <source>
        <dbReference type="SAM" id="MobiDB-lite"/>
    </source>
</evidence>
<evidence type="ECO:0000313" key="2">
    <source>
        <dbReference type="EMBL" id="CAI9159875.1"/>
    </source>
</evidence>
<feature type="region of interest" description="Disordered" evidence="1">
    <location>
        <begin position="1"/>
        <end position="152"/>
    </location>
</feature>
<protein>
    <submittedName>
        <fullName evidence="2">Uncharacterized protein</fullName>
    </submittedName>
</protein>
<feature type="compositionally biased region" description="Basic and acidic residues" evidence="1">
    <location>
        <begin position="134"/>
        <end position="143"/>
    </location>
</feature>
<organism evidence="2 3">
    <name type="scientific">Rangifer tarandus platyrhynchus</name>
    <name type="common">Svalbard reindeer</name>
    <dbReference type="NCBI Taxonomy" id="3082113"/>
    <lineage>
        <taxon>Eukaryota</taxon>
        <taxon>Metazoa</taxon>
        <taxon>Chordata</taxon>
        <taxon>Craniata</taxon>
        <taxon>Vertebrata</taxon>
        <taxon>Euteleostomi</taxon>
        <taxon>Mammalia</taxon>
        <taxon>Eutheria</taxon>
        <taxon>Laurasiatheria</taxon>
        <taxon>Artiodactyla</taxon>
        <taxon>Ruminantia</taxon>
        <taxon>Pecora</taxon>
        <taxon>Cervidae</taxon>
        <taxon>Odocoileinae</taxon>
        <taxon>Rangifer</taxon>
    </lineage>
</organism>
<keyword evidence="3" id="KW-1185">Reference proteome</keyword>
<feature type="compositionally biased region" description="Low complexity" evidence="1">
    <location>
        <begin position="84"/>
        <end position="97"/>
    </location>
</feature>
<reference evidence="2" key="1">
    <citation type="submission" date="2023-04" db="EMBL/GenBank/DDBJ databases">
        <authorList>
            <consortium name="ELIXIR-Norway"/>
        </authorList>
    </citation>
    <scope>NUCLEOTIDE SEQUENCE [LARGE SCALE GENOMIC DNA]</scope>
</reference>
<dbReference type="EMBL" id="OX459955">
    <property type="protein sequence ID" value="CAI9159875.1"/>
    <property type="molecule type" value="Genomic_DNA"/>
</dbReference>
<name>A0ABN8YFR1_RANTA</name>
<dbReference type="Proteomes" id="UP001176941">
    <property type="component" value="Chromosome 19"/>
</dbReference>
<evidence type="ECO:0000313" key="3">
    <source>
        <dbReference type="Proteomes" id="UP001176941"/>
    </source>
</evidence>
<sequence>MQCKSALLPRASQYFSSRQPRAQDRACPFRPRVTRVSQNTPKLSEATGLYPKLSRPAPGKKKRRLPGFSLPSPGVAKQQDGFLSRAARPWAPPSAGTPLPPARSGPPPPLGLPCKHSLHLEPEPARRASCPSRRPGDASEHAPRAGRRPAVRIRVIPGIAGVSARRTRSGL</sequence>
<proteinExistence type="predicted"/>
<accession>A0ABN8YFR1</accession>
<gene>
    <name evidence="2" type="ORF">MRATA1EN1_LOCUS8837</name>
</gene>